<dbReference type="PIRSF" id="PIRSF000161">
    <property type="entry name" value="DHPR"/>
    <property type="match status" value="1"/>
</dbReference>
<evidence type="ECO:0000256" key="9">
    <source>
        <dbReference type="ARBA" id="ARBA00037922"/>
    </source>
</evidence>
<sequence length="258" mass="28041">MKKVFIAGFTGAMGQKAVQLVMEDPAYQLVGVLAPGASNPDPQVYHLAPTTKVYNQLAQVDIKADIWLDFTVPQAVFANTQFALQQHMHPVVGTSGLQTEQIKTLQELAQQQGIGGIIVPNFGLSAVLLMKFAQEAAQYFPDAEIIELHHADKQDAPSGTAISTAQLIAEQRQSPKPASPLHETLPHVRGGDYQGIKIHSVRLPGYVAHEEVLFGGPGEALTIRQDSFDRQSFMKGVKLALDQVMDLTELVVGLEKIL</sequence>
<dbReference type="STRING" id="1218492.JG30_10310"/>
<evidence type="ECO:0000256" key="7">
    <source>
        <dbReference type="ARBA" id="ARBA00023027"/>
    </source>
</evidence>
<evidence type="ECO:0000313" key="17">
    <source>
        <dbReference type="Proteomes" id="UP000033558"/>
    </source>
</evidence>
<comment type="function">
    <text evidence="13">Catalyzes the conversion of 4-hydroxy-tetrahydrodipicolinate (HTPA) to tetrahydrodipicolinate.</text>
</comment>
<dbReference type="OrthoDB" id="9790352at2"/>
<feature type="domain" description="Dihydrodipicolinate reductase C-terminal" evidence="15">
    <location>
        <begin position="126"/>
        <end position="258"/>
    </location>
</feature>
<feature type="active site" description="Proton donor/acceptor" evidence="13">
    <location>
        <position position="149"/>
    </location>
</feature>
<keyword evidence="8 13" id="KW-0457">Lysine biosynthesis</keyword>
<evidence type="ECO:0000313" key="16">
    <source>
        <dbReference type="EMBL" id="KJY61972.1"/>
    </source>
</evidence>
<keyword evidence="4 13" id="KW-0521">NADP</keyword>
<evidence type="ECO:0000256" key="3">
    <source>
        <dbReference type="ARBA" id="ARBA00022605"/>
    </source>
</evidence>
<keyword evidence="5 13" id="KW-0220">Diaminopimelate biosynthesis</keyword>
<evidence type="ECO:0000259" key="15">
    <source>
        <dbReference type="Pfam" id="PF05173"/>
    </source>
</evidence>
<comment type="pathway">
    <text evidence="9 13">Amino-acid biosynthesis; L-lysine biosynthesis via DAP pathway; (S)-tetrahydrodipicolinate from L-aspartate: step 4/4.</text>
</comment>
<dbReference type="Proteomes" id="UP000033558">
    <property type="component" value="Unassembled WGS sequence"/>
</dbReference>
<dbReference type="GO" id="GO:0016726">
    <property type="term" value="F:oxidoreductase activity, acting on CH or CH2 groups, NAD or NADP as acceptor"/>
    <property type="evidence" value="ECO:0007669"/>
    <property type="project" value="UniProtKB-UniRule"/>
</dbReference>
<dbReference type="GO" id="GO:0008839">
    <property type="term" value="F:4-hydroxy-tetrahydrodipicolinate reductase"/>
    <property type="evidence" value="ECO:0007669"/>
    <property type="project" value="UniProtKB-UniRule"/>
</dbReference>
<evidence type="ECO:0000256" key="6">
    <source>
        <dbReference type="ARBA" id="ARBA00023002"/>
    </source>
</evidence>
<comment type="caution">
    <text evidence="16">The sequence shown here is derived from an EMBL/GenBank/DDBJ whole genome shotgun (WGS) entry which is preliminary data.</text>
</comment>
<dbReference type="InterPro" id="IPR036291">
    <property type="entry name" value="NAD(P)-bd_dom_sf"/>
</dbReference>
<evidence type="ECO:0000256" key="12">
    <source>
        <dbReference type="ARBA" id="ARBA00049396"/>
    </source>
</evidence>
<comment type="subcellular location">
    <subcellularLocation>
        <location evidence="13">Cytoplasm</location>
    </subcellularLocation>
</comment>
<comment type="subunit">
    <text evidence="13">Homotetramer.</text>
</comment>
<comment type="catalytic activity">
    <reaction evidence="12 13">
        <text>(S)-2,3,4,5-tetrahydrodipicolinate + NAD(+) + H2O = (2S,4S)-4-hydroxy-2,3,4,5-tetrahydrodipicolinate + NADH + H(+)</text>
        <dbReference type="Rhea" id="RHEA:35323"/>
        <dbReference type="ChEBI" id="CHEBI:15377"/>
        <dbReference type="ChEBI" id="CHEBI:15378"/>
        <dbReference type="ChEBI" id="CHEBI:16845"/>
        <dbReference type="ChEBI" id="CHEBI:57540"/>
        <dbReference type="ChEBI" id="CHEBI:57945"/>
        <dbReference type="ChEBI" id="CHEBI:67139"/>
        <dbReference type="EC" id="1.17.1.8"/>
    </reaction>
</comment>
<dbReference type="GO" id="GO:0019877">
    <property type="term" value="P:diaminopimelate biosynthetic process"/>
    <property type="evidence" value="ECO:0007669"/>
    <property type="project" value="UniProtKB-UniRule"/>
</dbReference>
<dbReference type="HAMAP" id="MF_00102">
    <property type="entry name" value="DapB"/>
    <property type="match status" value="1"/>
</dbReference>
<dbReference type="UniPathway" id="UPA00034">
    <property type="reaction ID" value="UER00018"/>
</dbReference>
<proteinExistence type="inferred from homology"/>
<evidence type="ECO:0000256" key="10">
    <source>
        <dbReference type="ARBA" id="ARBA00038983"/>
    </source>
</evidence>
<dbReference type="PROSITE" id="PS01298">
    <property type="entry name" value="DAPB"/>
    <property type="match status" value="1"/>
</dbReference>
<comment type="catalytic activity">
    <reaction evidence="11 13">
        <text>(S)-2,3,4,5-tetrahydrodipicolinate + NADP(+) + H2O = (2S,4S)-4-hydroxy-2,3,4,5-tetrahydrodipicolinate + NADPH + H(+)</text>
        <dbReference type="Rhea" id="RHEA:35331"/>
        <dbReference type="ChEBI" id="CHEBI:15377"/>
        <dbReference type="ChEBI" id="CHEBI:15378"/>
        <dbReference type="ChEBI" id="CHEBI:16845"/>
        <dbReference type="ChEBI" id="CHEBI:57783"/>
        <dbReference type="ChEBI" id="CHEBI:58349"/>
        <dbReference type="ChEBI" id="CHEBI:67139"/>
        <dbReference type="EC" id="1.17.1.8"/>
    </reaction>
</comment>
<feature type="binding site" evidence="13">
    <location>
        <begin position="8"/>
        <end position="13"/>
    </location>
    <ligand>
        <name>NAD(+)</name>
        <dbReference type="ChEBI" id="CHEBI:57540"/>
    </ligand>
</feature>
<keyword evidence="2 13" id="KW-0963">Cytoplasm</keyword>
<evidence type="ECO:0000256" key="1">
    <source>
        <dbReference type="ARBA" id="ARBA00006642"/>
    </source>
</evidence>
<gene>
    <name evidence="13 16" type="primary">dapB</name>
    <name evidence="16" type="ORF">JG30_10310</name>
</gene>
<feature type="binding site" evidence="13">
    <location>
        <begin position="119"/>
        <end position="122"/>
    </location>
    <ligand>
        <name>NAD(+)</name>
        <dbReference type="ChEBI" id="CHEBI:57540"/>
    </ligand>
</feature>
<evidence type="ECO:0000256" key="8">
    <source>
        <dbReference type="ARBA" id="ARBA00023154"/>
    </source>
</evidence>
<feature type="domain" description="Dihydrodipicolinate reductase N-terminal" evidence="14">
    <location>
        <begin position="3"/>
        <end position="122"/>
    </location>
</feature>
<dbReference type="SUPFAM" id="SSF55347">
    <property type="entry name" value="Glyceraldehyde-3-phosphate dehydrogenase-like, C-terminal domain"/>
    <property type="match status" value="1"/>
</dbReference>
<dbReference type="HOGENOM" id="CLU_047479_0_1_9"/>
<feature type="active site" description="Proton donor" evidence="13">
    <location>
        <position position="153"/>
    </location>
</feature>
<dbReference type="FunFam" id="3.30.360.10:FF:000009">
    <property type="entry name" value="4-hydroxy-tetrahydrodipicolinate reductase"/>
    <property type="match status" value="1"/>
</dbReference>
<dbReference type="GO" id="GO:0009089">
    <property type="term" value="P:lysine biosynthetic process via diaminopimelate"/>
    <property type="evidence" value="ECO:0007669"/>
    <property type="project" value="UniProtKB-UniRule"/>
</dbReference>
<comment type="similarity">
    <text evidence="1 13">Belongs to the DapB family.</text>
</comment>
<dbReference type="EC" id="1.17.1.8" evidence="10 13"/>
<dbReference type="EMBL" id="JXJQ01000008">
    <property type="protein sequence ID" value="KJY61972.1"/>
    <property type="molecule type" value="Genomic_DNA"/>
</dbReference>
<keyword evidence="7 13" id="KW-0520">NAD</keyword>
<protein>
    <recommendedName>
        <fullName evidence="10 13">4-hydroxy-tetrahydrodipicolinate reductase</fullName>
        <shortName evidence="13">HTPA reductase</shortName>
        <ecNumber evidence="10 13">1.17.1.8</ecNumber>
    </recommendedName>
</protein>
<dbReference type="Pfam" id="PF01113">
    <property type="entry name" value="DapB_N"/>
    <property type="match status" value="1"/>
</dbReference>
<dbReference type="InterPro" id="IPR022664">
    <property type="entry name" value="DapB_N_CS"/>
</dbReference>
<dbReference type="GO" id="GO:0005829">
    <property type="term" value="C:cytosol"/>
    <property type="evidence" value="ECO:0007669"/>
    <property type="project" value="TreeGrafter"/>
</dbReference>
<name>A0A0F4LT64_9LACO</name>
<dbReference type="NCBIfam" id="TIGR00036">
    <property type="entry name" value="dapB"/>
    <property type="match status" value="1"/>
</dbReference>
<evidence type="ECO:0000256" key="4">
    <source>
        <dbReference type="ARBA" id="ARBA00022857"/>
    </source>
</evidence>
<dbReference type="GO" id="GO:0051287">
    <property type="term" value="F:NAD binding"/>
    <property type="evidence" value="ECO:0007669"/>
    <property type="project" value="UniProtKB-UniRule"/>
</dbReference>
<comment type="caution">
    <text evidence="13">Was originally thought to be a dihydrodipicolinate reductase (DHDPR), catalyzing the conversion of dihydrodipicolinate to tetrahydrodipicolinate. However, it was shown in E.coli that the substrate of the enzymatic reaction is not dihydrodipicolinate (DHDP) but in fact (2S,4S)-4-hydroxy-2,3,4,5-tetrahydrodipicolinic acid (HTPA), the product released by the DapA-catalyzed reaction.</text>
</comment>
<dbReference type="AlphaFoldDB" id="A0A0F4LT64"/>
<dbReference type="PATRIC" id="fig|1218492.5.peg.1173"/>
<evidence type="ECO:0000256" key="5">
    <source>
        <dbReference type="ARBA" id="ARBA00022915"/>
    </source>
</evidence>
<dbReference type="CDD" id="cd02274">
    <property type="entry name" value="DHDPR_N"/>
    <property type="match status" value="1"/>
</dbReference>
<dbReference type="InterPro" id="IPR023940">
    <property type="entry name" value="DHDPR_bac"/>
</dbReference>
<evidence type="ECO:0000256" key="13">
    <source>
        <dbReference type="HAMAP-Rule" id="MF_00102"/>
    </source>
</evidence>
<feature type="binding site" evidence="13">
    <location>
        <position position="150"/>
    </location>
    <ligand>
        <name>(S)-2,3,4,5-tetrahydrodipicolinate</name>
        <dbReference type="ChEBI" id="CHEBI:16845"/>
    </ligand>
</feature>
<evidence type="ECO:0000256" key="2">
    <source>
        <dbReference type="ARBA" id="ARBA00022490"/>
    </source>
</evidence>
<comment type="caution">
    <text evidence="13">Lacks conserved residue(s) required for the propagation of feature annotation.</text>
</comment>
<evidence type="ECO:0000256" key="11">
    <source>
        <dbReference type="ARBA" id="ARBA00049080"/>
    </source>
</evidence>
<dbReference type="InterPro" id="IPR000846">
    <property type="entry name" value="DapB_N"/>
</dbReference>
<dbReference type="Pfam" id="PF05173">
    <property type="entry name" value="DapB_C"/>
    <property type="match status" value="1"/>
</dbReference>
<organism evidence="16 17">
    <name type="scientific">Bombilactobacillus mellifer</name>
    <dbReference type="NCBI Taxonomy" id="1218492"/>
    <lineage>
        <taxon>Bacteria</taxon>
        <taxon>Bacillati</taxon>
        <taxon>Bacillota</taxon>
        <taxon>Bacilli</taxon>
        <taxon>Lactobacillales</taxon>
        <taxon>Lactobacillaceae</taxon>
        <taxon>Bombilactobacillus</taxon>
    </lineage>
</organism>
<dbReference type="GO" id="GO:0050661">
    <property type="term" value="F:NADP binding"/>
    <property type="evidence" value="ECO:0007669"/>
    <property type="project" value="UniProtKB-UniRule"/>
</dbReference>
<dbReference type="PANTHER" id="PTHR20836:SF0">
    <property type="entry name" value="4-HYDROXY-TETRAHYDRODIPICOLINATE REDUCTASE 1, CHLOROPLASTIC-RELATED"/>
    <property type="match status" value="1"/>
</dbReference>
<keyword evidence="6 13" id="KW-0560">Oxidoreductase</keyword>
<keyword evidence="17" id="KW-1185">Reference proteome</keyword>
<dbReference type="Gene3D" id="3.30.360.10">
    <property type="entry name" value="Dihydrodipicolinate Reductase, domain 2"/>
    <property type="match status" value="1"/>
</dbReference>
<dbReference type="RefSeq" id="WP_046316787.1">
    <property type="nucleotide sequence ID" value="NZ_JBHSZT010000001.1"/>
</dbReference>
<dbReference type="SUPFAM" id="SSF51735">
    <property type="entry name" value="NAD(P)-binding Rossmann-fold domains"/>
    <property type="match status" value="1"/>
</dbReference>
<dbReference type="InterPro" id="IPR022663">
    <property type="entry name" value="DapB_C"/>
</dbReference>
<reference evidence="16 17" key="1">
    <citation type="submission" date="2015-01" db="EMBL/GenBank/DDBJ databases">
        <title>Comparative genomics of the lactic acid bacteria isolated from the honey bee gut.</title>
        <authorList>
            <person name="Ellegaard K.M."/>
            <person name="Tamarit D."/>
            <person name="Javelind E."/>
            <person name="Olofsson T."/>
            <person name="Andersson S.G."/>
            <person name="Vasquez A."/>
        </authorList>
    </citation>
    <scope>NUCLEOTIDE SEQUENCE [LARGE SCALE GENOMIC DNA]</scope>
    <source>
        <strain evidence="16 17">Bin4</strain>
    </source>
</reference>
<keyword evidence="3 13" id="KW-0028">Amino-acid biosynthesis</keyword>
<dbReference type="PANTHER" id="PTHR20836">
    <property type="entry name" value="DIHYDRODIPICOLINATE REDUCTASE"/>
    <property type="match status" value="1"/>
</dbReference>
<feature type="binding site" evidence="13">
    <location>
        <begin position="159"/>
        <end position="160"/>
    </location>
    <ligand>
        <name>(S)-2,3,4,5-tetrahydrodipicolinate</name>
        <dbReference type="ChEBI" id="CHEBI:16845"/>
    </ligand>
</feature>
<accession>A0A0F4LT64</accession>
<feature type="binding site" evidence="13">
    <location>
        <begin position="93"/>
        <end position="95"/>
    </location>
    <ligand>
        <name>NAD(+)</name>
        <dbReference type="ChEBI" id="CHEBI:57540"/>
    </ligand>
</feature>
<evidence type="ECO:0000259" key="14">
    <source>
        <dbReference type="Pfam" id="PF01113"/>
    </source>
</evidence>
<dbReference type="Gene3D" id="3.40.50.720">
    <property type="entry name" value="NAD(P)-binding Rossmann-like Domain"/>
    <property type="match status" value="1"/>
</dbReference>